<evidence type="ECO:0008006" key="3">
    <source>
        <dbReference type="Google" id="ProtNLM"/>
    </source>
</evidence>
<comment type="caution">
    <text evidence="1">The sequence shown here is derived from an EMBL/GenBank/DDBJ whole genome shotgun (WGS) entry which is preliminary data.</text>
</comment>
<gene>
    <name evidence="1" type="ORF">GCM10010909_27340</name>
</gene>
<evidence type="ECO:0000313" key="1">
    <source>
        <dbReference type="EMBL" id="GLR68053.1"/>
    </source>
</evidence>
<dbReference type="Proteomes" id="UP001156641">
    <property type="component" value="Unassembled WGS sequence"/>
</dbReference>
<protein>
    <recommendedName>
        <fullName evidence="3">MAPEG family protein</fullName>
    </recommendedName>
</protein>
<organism evidence="1 2">
    <name type="scientific">Acidocella aquatica</name>
    <dbReference type="NCBI Taxonomy" id="1922313"/>
    <lineage>
        <taxon>Bacteria</taxon>
        <taxon>Pseudomonadati</taxon>
        <taxon>Pseudomonadota</taxon>
        <taxon>Alphaproteobacteria</taxon>
        <taxon>Acetobacterales</taxon>
        <taxon>Acidocellaceae</taxon>
        <taxon>Acidocella</taxon>
    </lineage>
</organism>
<proteinExistence type="predicted"/>
<keyword evidence="2" id="KW-1185">Reference proteome</keyword>
<evidence type="ECO:0000313" key="2">
    <source>
        <dbReference type="Proteomes" id="UP001156641"/>
    </source>
</evidence>
<dbReference type="EMBL" id="BSOS01000073">
    <property type="protein sequence ID" value="GLR68053.1"/>
    <property type="molecule type" value="Genomic_DNA"/>
</dbReference>
<sequence>MGCCILGAIIFGFLMRAVRAVRGLLGLAPVAVERPNAAMWRLNAATPEQASLTWARPLRAQLAMSAVMMPFSLYIAYSLHVARLMLQFALLSGLPVSALLPYCH</sequence>
<name>A0ABQ6A9S7_9PROT</name>
<accession>A0ABQ6A9S7</accession>
<dbReference type="RefSeq" id="WP_284258886.1">
    <property type="nucleotide sequence ID" value="NZ_BSOS01000073.1"/>
</dbReference>
<reference evidence="2" key="1">
    <citation type="journal article" date="2019" name="Int. J. Syst. Evol. Microbiol.">
        <title>The Global Catalogue of Microorganisms (GCM) 10K type strain sequencing project: providing services to taxonomists for standard genome sequencing and annotation.</title>
        <authorList>
            <consortium name="The Broad Institute Genomics Platform"/>
            <consortium name="The Broad Institute Genome Sequencing Center for Infectious Disease"/>
            <person name="Wu L."/>
            <person name="Ma J."/>
        </authorList>
    </citation>
    <scope>NUCLEOTIDE SEQUENCE [LARGE SCALE GENOMIC DNA]</scope>
    <source>
        <strain evidence="2">NBRC 112502</strain>
    </source>
</reference>